<dbReference type="Proteomes" id="UP000091857">
    <property type="component" value="Chromosome 12"/>
</dbReference>
<dbReference type="Gramene" id="Manes.12G078000.7.v8.1">
    <property type="protein sequence ID" value="Manes.12G078000.7.v8.1.CDS"/>
    <property type="gene ID" value="Manes.12G078000.v8.1"/>
</dbReference>
<organism evidence="2 3">
    <name type="scientific">Manihot esculenta</name>
    <name type="common">Cassava</name>
    <name type="synonym">Jatropha manihot</name>
    <dbReference type="NCBI Taxonomy" id="3983"/>
    <lineage>
        <taxon>Eukaryota</taxon>
        <taxon>Viridiplantae</taxon>
        <taxon>Streptophyta</taxon>
        <taxon>Embryophyta</taxon>
        <taxon>Tracheophyta</taxon>
        <taxon>Spermatophyta</taxon>
        <taxon>Magnoliopsida</taxon>
        <taxon>eudicotyledons</taxon>
        <taxon>Gunneridae</taxon>
        <taxon>Pentapetalae</taxon>
        <taxon>rosids</taxon>
        <taxon>fabids</taxon>
        <taxon>Malpighiales</taxon>
        <taxon>Euphorbiaceae</taxon>
        <taxon>Crotonoideae</taxon>
        <taxon>Manihoteae</taxon>
        <taxon>Manihot</taxon>
    </lineage>
</organism>
<evidence type="ECO:0000313" key="2">
    <source>
        <dbReference type="EMBL" id="OAY35176.1"/>
    </source>
</evidence>
<dbReference type="AlphaFoldDB" id="A0A2C9UUP8"/>
<gene>
    <name evidence="2" type="ORF">MANES_12G078000v8</name>
</gene>
<dbReference type="Gramene" id="Manes.12G078000.8.v8.1">
    <property type="protein sequence ID" value="Manes.12G078000.8.v8.1.CDS"/>
    <property type="gene ID" value="Manes.12G078000.v8.1"/>
</dbReference>
<dbReference type="EMBL" id="CM004398">
    <property type="protein sequence ID" value="OAY35176.1"/>
    <property type="molecule type" value="Genomic_DNA"/>
</dbReference>
<evidence type="ECO:0000313" key="3">
    <source>
        <dbReference type="Proteomes" id="UP000091857"/>
    </source>
</evidence>
<dbReference type="Pfam" id="PF04646">
    <property type="entry name" value="DUF604"/>
    <property type="match status" value="1"/>
</dbReference>
<protein>
    <submittedName>
        <fullName evidence="2">Uncharacterized protein</fullName>
    </submittedName>
</protein>
<dbReference type="PANTHER" id="PTHR10811">
    <property type="entry name" value="FRINGE-RELATED"/>
    <property type="match status" value="1"/>
</dbReference>
<dbReference type="Gene3D" id="3.90.550.50">
    <property type="match status" value="1"/>
</dbReference>
<dbReference type="FunFam" id="3.90.550.50:FF:000030">
    <property type="entry name" value="Fringe-related protein"/>
    <property type="match status" value="1"/>
</dbReference>
<proteinExistence type="predicted"/>
<feature type="compositionally biased region" description="Polar residues" evidence="1">
    <location>
        <begin position="1"/>
        <end position="10"/>
    </location>
</feature>
<reference evidence="3" key="1">
    <citation type="journal article" date="2016" name="Nat. Biotechnol.">
        <title>Sequencing wild and cultivated cassava and related species reveals extensive interspecific hybridization and genetic diversity.</title>
        <authorList>
            <person name="Bredeson J.V."/>
            <person name="Lyons J.B."/>
            <person name="Prochnik S.E."/>
            <person name="Wu G.A."/>
            <person name="Ha C.M."/>
            <person name="Edsinger-Gonzales E."/>
            <person name="Grimwood J."/>
            <person name="Schmutz J."/>
            <person name="Rabbi I.Y."/>
            <person name="Egesi C."/>
            <person name="Nauluvula P."/>
            <person name="Lebot V."/>
            <person name="Ndunguru J."/>
            <person name="Mkamilo G."/>
            <person name="Bart R.S."/>
            <person name="Setter T.L."/>
            <person name="Gleadow R.M."/>
            <person name="Kulakow P."/>
            <person name="Ferguson M.E."/>
            <person name="Rounsley S."/>
            <person name="Rokhsar D.S."/>
        </authorList>
    </citation>
    <scope>NUCLEOTIDE SEQUENCE [LARGE SCALE GENOMIC DNA]</scope>
    <source>
        <strain evidence="3">cv. AM560-2</strain>
    </source>
</reference>
<dbReference type="Gramene" id="Manes.12G078000.2.v8.1">
    <property type="protein sequence ID" value="Manes.12G078000.2.v8.1.CDS"/>
    <property type="gene ID" value="Manes.12G078000.v8.1"/>
</dbReference>
<sequence>MQSKPFSFLNSRSRKSSSSATAMPSFRTTTTTSTTNTTSKALILRPSRLKDILLVFSLLLIIHLLFRAPPPPSSVERAAPVGDLSSSPTTRSHLLFSIASSASSFPLRASYLRLWYNRNSTRAFAFLDVNASLSVDPTLPPVILSKDTSRFPYTFKGGLRSAIRVARVVKEAVDLNQTNVRWFVFGDDDTVFFVENLVETVSKYDHNQWYYIGSNSESYEQNLKHSFDMAFGGGGFAISYSLGRVLARVLDSCLVRYAHLYGSDARVFSCLSELGVGLTHEPGFHQVDMRGNLFGLLSAHPLAPLVSLHHLDAADPLFPNMSRAQAAGHLFEAANLDPARILQQIVCYDSKSSLTVSVAWGYSVQVFEGNELLPDILSLQRTFRPWRRSAKIESSHYMFNMREYHRNPCKRPLVFFMENIISGFGGMWSTYTKHNIGDCSRAKAIKNLERVRVFSQKLEPDIGQIKVLRRQCCDISPSFNESMVISIRHCGADELISMLF</sequence>
<name>A0A2C9UUP8_MANES</name>
<accession>A0A2C9UUP8</accession>
<evidence type="ECO:0000256" key="1">
    <source>
        <dbReference type="SAM" id="MobiDB-lite"/>
    </source>
</evidence>
<dbReference type="InterPro" id="IPR006740">
    <property type="entry name" value="DUF604"/>
</dbReference>
<feature type="region of interest" description="Disordered" evidence="1">
    <location>
        <begin position="1"/>
        <end position="33"/>
    </location>
</feature>
<dbReference type="OrthoDB" id="421979at2759"/>
<comment type="caution">
    <text evidence="2">The sequence shown here is derived from an EMBL/GenBank/DDBJ whole genome shotgun (WGS) entry which is preliminary data.</text>
</comment>
<dbReference type="STRING" id="3983.A0A2C9UUP8"/>
<dbReference type="GO" id="GO:0008375">
    <property type="term" value="F:acetylglucosaminyltransferase activity"/>
    <property type="evidence" value="ECO:0000318"/>
    <property type="project" value="GO_Central"/>
</dbReference>
<keyword evidence="3" id="KW-1185">Reference proteome</keyword>